<feature type="transmembrane region" description="Helical" evidence="7">
    <location>
        <begin position="279"/>
        <end position="299"/>
    </location>
</feature>
<keyword evidence="6 7" id="KW-0472">Membrane</keyword>
<evidence type="ECO:0000256" key="1">
    <source>
        <dbReference type="ARBA" id="ARBA00004651"/>
    </source>
</evidence>
<evidence type="ECO:0000256" key="5">
    <source>
        <dbReference type="ARBA" id="ARBA00022989"/>
    </source>
</evidence>
<protein>
    <submittedName>
        <fullName evidence="8">UPF0104 membrane protein</fullName>
    </submittedName>
</protein>
<dbReference type="EMBL" id="LT607756">
    <property type="protein sequence ID" value="SCG84749.1"/>
    <property type="molecule type" value="Genomic_DNA"/>
</dbReference>
<keyword evidence="4 7" id="KW-0812">Transmembrane</keyword>
<feature type="transmembrane region" description="Helical" evidence="7">
    <location>
        <begin position="7"/>
        <end position="24"/>
    </location>
</feature>
<name>A0A1D3KZV2_9EURY</name>
<dbReference type="NCBIfam" id="TIGR00374">
    <property type="entry name" value="flippase-like domain"/>
    <property type="match status" value="1"/>
</dbReference>
<dbReference type="GO" id="GO:0005886">
    <property type="term" value="C:plasma membrane"/>
    <property type="evidence" value="ECO:0007669"/>
    <property type="project" value="UniProtKB-SubCell"/>
</dbReference>
<evidence type="ECO:0000313" key="8">
    <source>
        <dbReference type="EMBL" id="SCG84749.1"/>
    </source>
</evidence>
<feature type="transmembrane region" description="Helical" evidence="7">
    <location>
        <begin position="227"/>
        <end position="246"/>
    </location>
</feature>
<evidence type="ECO:0000256" key="6">
    <source>
        <dbReference type="ARBA" id="ARBA00023136"/>
    </source>
</evidence>
<dbReference type="PANTHER" id="PTHR39087">
    <property type="entry name" value="UPF0104 MEMBRANE PROTEIN MJ1595"/>
    <property type="match status" value="1"/>
</dbReference>
<evidence type="ECO:0000256" key="2">
    <source>
        <dbReference type="ARBA" id="ARBA00011061"/>
    </source>
</evidence>
<evidence type="ECO:0000256" key="4">
    <source>
        <dbReference type="ARBA" id="ARBA00022692"/>
    </source>
</evidence>
<comment type="similarity">
    <text evidence="2">Belongs to the UPF0104 family.</text>
</comment>
<accession>A0A1D3KZV2</accession>
<dbReference type="PANTHER" id="PTHR39087:SF2">
    <property type="entry name" value="UPF0104 MEMBRANE PROTEIN MJ1595"/>
    <property type="match status" value="1"/>
</dbReference>
<sequence>MEKNRFWLVLIFAVVVYVVMGVYADLGDLLTALESFDWRFIILLLCLTTLGYLIRFVRWDYFLRGVGVKLNIRDNLFVYISGLSMTITPAKAGEIWKGWLIRDINGESLSKTVPVVISDRLTDILALVFLSLLGILYYKQGTYIIVAILIIFAVFVLAVRSEAVSNRLIRVLEKRAGKYSRDVESMHQTFKETLTPKKLVVTTVLGLMAWFMECLALYLAVAGFGDHLGMVVSTFTFSFASLAGALSMIPGGLGVAEATLSGLLQFFGLTATLSVGVAIIIRFATLWYGTFLGLAVYLLGKSRIIGEKREDTDR</sequence>
<feature type="transmembrane region" description="Helical" evidence="7">
    <location>
        <begin position="121"/>
        <end position="137"/>
    </location>
</feature>
<dbReference type="KEGG" id="mcub:MCBB_0161"/>
<feature type="transmembrane region" description="Helical" evidence="7">
    <location>
        <begin position="143"/>
        <end position="160"/>
    </location>
</feature>
<evidence type="ECO:0000256" key="3">
    <source>
        <dbReference type="ARBA" id="ARBA00022475"/>
    </source>
</evidence>
<dbReference type="Pfam" id="PF03706">
    <property type="entry name" value="LPG_synthase_TM"/>
    <property type="match status" value="1"/>
</dbReference>
<dbReference type="GeneID" id="30411025"/>
<comment type="subcellular location">
    <subcellularLocation>
        <location evidence="1">Cell membrane</location>
        <topology evidence="1">Multi-pass membrane protein</topology>
    </subcellularLocation>
</comment>
<organism evidence="8 9">
    <name type="scientific">Methanobacterium congolense</name>
    <dbReference type="NCBI Taxonomy" id="118062"/>
    <lineage>
        <taxon>Archaea</taxon>
        <taxon>Methanobacteriati</taxon>
        <taxon>Methanobacteriota</taxon>
        <taxon>Methanomada group</taxon>
        <taxon>Methanobacteria</taxon>
        <taxon>Methanobacteriales</taxon>
        <taxon>Methanobacteriaceae</taxon>
        <taxon>Methanobacterium</taxon>
    </lineage>
</organism>
<dbReference type="Proteomes" id="UP000094707">
    <property type="component" value="Chromosome I"/>
</dbReference>
<feature type="transmembrane region" description="Helical" evidence="7">
    <location>
        <begin position="199"/>
        <end position="221"/>
    </location>
</feature>
<dbReference type="RefSeq" id="WP_071905825.1">
    <property type="nucleotide sequence ID" value="NZ_LT607756.1"/>
</dbReference>
<dbReference type="OrthoDB" id="107034at2157"/>
<reference evidence="8 9" key="1">
    <citation type="submission" date="2016-08" db="EMBL/GenBank/DDBJ databases">
        <authorList>
            <person name="Seilhamer J.J."/>
        </authorList>
    </citation>
    <scope>NUCLEOTIDE SEQUENCE [LARGE SCALE GENOMIC DNA]</scope>
    <source>
        <strain evidence="8">Buetzberg</strain>
    </source>
</reference>
<evidence type="ECO:0000313" key="9">
    <source>
        <dbReference type="Proteomes" id="UP000094707"/>
    </source>
</evidence>
<keyword evidence="5 7" id="KW-1133">Transmembrane helix</keyword>
<keyword evidence="3" id="KW-1003">Cell membrane</keyword>
<dbReference type="STRING" id="118062.MCBB_0161"/>
<feature type="transmembrane region" description="Helical" evidence="7">
    <location>
        <begin position="36"/>
        <end position="54"/>
    </location>
</feature>
<dbReference type="PATRIC" id="fig|129848.4.peg.168"/>
<gene>
    <name evidence="8" type="ORF">MCBB_0161</name>
</gene>
<evidence type="ECO:0000256" key="7">
    <source>
        <dbReference type="SAM" id="Phobius"/>
    </source>
</evidence>
<proteinExistence type="inferred from homology"/>
<dbReference type="AlphaFoldDB" id="A0A1D3KZV2"/>
<keyword evidence="9" id="KW-1185">Reference proteome</keyword>
<dbReference type="InterPro" id="IPR022791">
    <property type="entry name" value="L-PG_synthase/AglD"/>
</dbReference>